<dbReference type="InterPro" id="IPR042538">
    <property type="entry name" value="Nucleoporin_Nup155_C_3"/>
</dbReference>
<feature type="region of interest" description="Disordered" evidence="5">
    <location>
        <begin position="696"/>
        <end position="740"/>
    </location>
</feature>
<dbReference type="Pfam" id="PF03177">
    <property type="entry name" value="Nucleoporin_C"/>
    <property type="match status" value="1"/>
</dbReference>
<dbReference type="PANTHER" id="PTHR10350:SF6">
    <property type="entry name" value="NUCLEAR PORE COMPLEX PROTEIN NUP155"/>
    <property type="match status" value="1"/>
</dbReference>
<gene>
    <name evidence="8" type="ORF">WJX75_008194</name>
</gene>
<dbReference type="Proteomes" id="UP001491310">
    <property type="component" value="Unassembled WGS sequence"/>
</dbReference>
<comment type="caution">
    <text evidence="8">The sequence shown here is derived from an EMBL/GenBank/DDBJ whole genome shotgun (WGS) entry which is preliminary data.</text>
</comment>
<feature type="region of interest" description="Disordered" evidence="5">
    <location>
        <begin position="1"/>
        <end position="30"/>
    </location>
</feature>
<dbReference type="Gene3D" id="1.25.40.440">
    <property type="entry name" value="Nucleoporin, helical domain, central subdomain"/>
    <property type="match status" value="1"/>
</dbReference>
<comment type="similarity">
    <text evidence="2">Belongs to the non-repetitive/WGA-negative nucleoporin family.</text>
</comment>
<evidence type="ECO:0000259" key="7">
    <source>
        <dbReference type="Pfam" id="PF08801"/>
    </source>
</evidence>
<evidence type="ECO:0000313" key="8">
    <source>
        <dbReference type="EMBL" id="KAK9918938.1"/>
    </source>
</evidence>
<feature type="domain" description="Nucleoporin Nup133/Nup155-like C-terminal" evidence="6">
    <location>
        <begin position="634"/>
        <end position="1332"/>
    </location>
</feature>
<dbReference type="Gene3D" id="1.20.58.1780">
    <property type="match status" value="1"/>
</dbReference>
<feature type="compositionally biased region" description="Basic and acidic residues" evidence="5">
    <location>
        <begin position="597"/>
        <end position="608"/>
    </location>
</feature>
<dbReference type="Gene3D" id="1.25.40.450">
    <property type="entry name" value="Nucleoporin, helical domain, N-terminal subdomain"/>
    <property type="match status" value="1"/>
</dbReference>
<dbReference type="Pfam" id="PF08801">
    <property type="entry name" value="Nucleoporin_N"/>
    <property type="match status" value="1"/>
</dbReference>
<proteinExistence type="inferred from homology"/>
<evidence type="ECO:0000313" key="9">
    <source>
        <dbReference type="Proteomes" id="UP001491310"/>
    </source>
</evidence>
<organism evidence="8 9">
    <name type="scientific">Coccomyxa subellipsoidea</name>
    <dbReference type="NCBI Taxonomy" id="248742"/>
    <lineage>
        <taxon>Eukaryota</taxon>
        <taxon>Viridiplantae</taxon>
        <taxon>Chlorophyta</taxon>
        <taxon>core chlorophytes</taxon>
        <taxon>Trebouxiophyceae</taxon>
        <taxon>Trebouxiophyceae incertae sedis</taxon>
        <taxon>Coccomyxaceae</taxon>
        <taxon>Coccomyxa</taxon>
    </lineage>
</organism>
<dbReference type="InterPro" id="IPR004870">
    <property type="entry name" value="Nucleoporin_Nup155"/>
</dbReference>
<dbReference type="Gene3D" id="1.20.120.1880">
    <property type="entry name" value="Nucleoporin, helical C-terminal domain"/>
    <property type="match status" value="1"/>
</dbReference>
<keyword evidence="4" id="KW-0539">Nucleus</keyword>
<accession>A0ABR2Z4N8</accession>
<dbReference type="SUPFAM" id="SSF50969">
    <property type="entry name" value="YVTN repeat-like/Quinoprotein amine dehydrogenase"/>
    <property type="match status" value="1"/>
</dbReference>
<feature type="compositionally biased region" description="Low complexity" evidence="5">
    <location>
        <begin position="702"/>
        <end position="711"/>
    </location>
</feature>
<comment type="subcellular location">
    <subcellularLocation>
        <location evidence="1">Nucleus</location>
    </subcellularLocation>
</comment>
<evidence type="ECO:0000256" key="3">
    <source>
        <dbReference type="ARBA" id="ARBA00022448"/>
    </source>
</evidence>
<protein>
    <recommendedName>
        <fullName evidence="10">Nucleoporin-domain-containing protein</fullName>
    </recommendedName>
</protein>
<dbReference type="InterPro" id="IPR007187">
    <property type="entry name" value="Nucleoporin_Nup133/Nup155_C"/>
</dbReference>
<name>A0ABR2Z4N8_9CHLO</name>
<evidence type="ECO:0000256" key="1">
    <source>
        <dbReference type="ARBA" id="ARBA00004123"/>
    </source>
</evidence>
<dbReference type="InterPro" id="IPR042533">
    <property type="entry name" value="Nucleoporin_Nup155_C_1"/>
</dbReference>
<evidence type="ECO:0008006" key="10">
    <source>
        <dbReference type="Google" id="ProtNLM"/>
    </source>
</evidence>
<feature type="region of interest" description="Disordered" evidence="5">
    <location>
        <begin position="594"/>
        <end position="623"/>
    </location>
</feature>
<feature type="domain" description="Nucleoporin Nup133/Nup155-like N-terminal" evidence="7">
    <location>
        <begin position="87"/>
        <end position="528"/>
    </location>
</feature>
<sequence>MGPPPPGRWQGDDLPSSSRSPAGPTTTSAASVDEASNAWKYVKGVTDGGKGVDLYDLLSHSVRDTQYSLQYPGWPSLLRPRSPIMGNMPAMVLDRHSACQTVCFCGVFPEINRAWASVDNSFFMWRFDRWNDVPLEYSGEEQAICAVGLVRPRPGVFVEAIQYVLVLCTTVEIVLLGVCVSPGPGGEAAEELTLQPLPLYACSSDNVTMCSVATTPDGRIFTGGANGLLYEIVYNSTDTWRKKRCYKKDLTSSWTPYLPSLPSYFNSFLPRPSPILEIAIDSERNILYTRSQNSSIQVFDLGADGKEFRKVAELTDFTKQAERAAGGRDIFGGRSSADRKGAAVVHIAPISASESSRLHLLAVTADGRRVYFSTSDAGGYGPARAQRPTHLRAQVARQAPPQPTNAAVARGTQQPSRGLEVAVANYSNGVLLLTEAAGQQGRSRLIVVTRDLTSPPTATATGAYIGMPGLRETVAELEMLIPGETCAIAALGRPAATAATELAMRDELTTQLSAPPQPFVIISTAGVLEVEKRRPVDVLASILEERSAPKLEQFFAGYGAAEVAAMCFCLATCPPSTASPTVIQQAKSALENPRLTGEAEVKESEAMRSGDQNLPPNQGFDMGQAVPLAEPEWSAAYKGLCLYIARVLQPAWEEAVTVPVSRGSSQQKANIPTATLQALEDRLRTLEGFLHEYQERRRLRSQRQPASSSASIDPARGSYMDAGAQGSLRQGRPAKRQRLAEAAKLEDQRVGAVRALVARAAEGCFLLRALGDHNLGRLAARCDEGTQRILRDALKLRDWVCAANGEAAAAALISVLITEHLSATGGVAEDLSAVLAGGCPGFFKEDDKMFYAASGLLQRAEATTAASERAHLTREALRLMMKVPLSCDLAQAVTQLAFLRCYEGVVELPLRKATALDPDNTARLTGEPGRAGREARYENAYVHVMNVLKYLIDPSAGNAGMLPRESSLSDAERKEFLQTLLQHASKAEDPYFHAVLYDTLVDARATAQLLQLDNPLLERHLRSSGGLPERGPVAGAPIGPLSLTQVASLDTLARLYIARFQYADAAAVYAALAVRRAGLGDQAVDLAERLDLYQSAVLQAKSQGNSDLIDRLEVRRRLMELQQRLVAELEASSSSVPEGRQEALREAVAELREGPRELVDLYNDYVCPWARWGLALEMVEVANYTDAAYVRQLWDVYLRQGWDEATARLAKEGQGEDEAAAGALAEVCERAQRLGERFFPNDVAFPGAHVAQRLEQTASGLWPERGATVDDADAVPSAMLHACKGQEAAVQRVYDTLLAVRGGEAGGEELHAPRLRLRLLRSLHWLAQRSAERLRDRQPGLSYMSYRSGVAREVGALVEACKTYAAEARRLTPADAAEDIARQFAELQHSLESAPVWQR</sequence>
<evidence type="ECO:0000259" key="6">
    <source>
        <dbReference type="Pfam" id="PF03177"/>
    </source>
</evidence>
<dbReference type="PANTHER" id="PTHR10350">
    <property type="entry name" value="NUCLEAR PORE COMPLEX PROTEIN NUP155"/>
    <property type="match status" value="1"/>
</dbReference>
<feature type="compositionally biased region" description="Polar residues" evidence="5">
    <location>
        <begin position="15"/>
        <end position="30"/>
    </location>
</feature>
<keyword evidence="9" id="KW-1185">Reference proteome</keyword>
<dbReference type="EMBL" id="JALJOT010000001">
    <property type="protein sequence ID" value="KAK9918938.1"/>
    <property type="molecule type" value="Genomic_DNA"/>
</dbReference>
<evidence type="ECO:0000256" key="2">
    <source>
        <dbReference type="ARBA" id="ARBA00007373"/>
    </source>
</evidence>
<dbReference type="CDD" id="cd02972">
    <property type="entry name" value="DsbA_family"/>
    <property type="match status" value="1"/>
</dbReference>
<dbReference type="InterPro" id="IPR014908">
    <property type="entry name" value="Nucleoporin_Nup133/Nup155_N"/>
</dbReference>
<keyword evidence="3" id="KW-0813">Transport</keyword>
<dbReference type="InterPro" id="IPR011044">
    <property type="entry name" value="Quino_amine_DH_bsu"/>
</dbReference>
<evidence type="ECO:0000256" key="5">
    <source>
        <dbReference type="SAM" id="MobiDB-lite"/>
    </source>
</evidence>
<dbReference type="InterPro" id="IPR042537">
    <property type="entry name" value="Nucleoporin_Nup155_C_2"/>
</dbReference>
<evidence type="ECO:0000256" key="4">
    <source>
        <dbReference type="ARBA" id="ARBA00023242"/>
    </source>
</evidence>
<reference evidence="8 9" key="1">
    <citation type="journal article" date="2024" name="Nat. Commun.">
        <title>Phylogenomics reveals the evolutionary origins of lichenization in chlorophyte algae.</title>
        <authorList>
            <person name="Puginier C."/>
            <person name="Libourel C."/>
            <person name="Otte J."/>
            <person name="Skaloud P."/>
            <person name="Haon M."/>
            <person name="Grisel S."/>
            <person name="Petersen M."/>
            <person name="Berrin J.G."/>
            <person name="Delaux P.M."/>
            <person name="Dal Grande F."/>
            <person name="Keller J."/>
        </authorList>
    </citation>
    <scope>NUCLEOTIDE SEQUENCE [LARGE SCALE GENOMIC DNA]</scope>
    <source>
        <strain evidence="8 9">SAG 216-7</strain>
    </source>
</reference>